<evidence type="ECO:0000313" key="2">
    <source>
        <dbReference type="EMBL" id="MBX45646.1"/>
    </source>
</evidence>
<dbReference type="AlphaFoldDB" id="A0A2P2NT27"/>
<keyword evidence="1" id="KW-0472">Membrane</keyword>
<sequence length="40" mass="4609">MQEKLYSLISMLLPLSLCVSKSDVFVVLGYLLSCLYLRLR</sequence>
<reference evidence="2" key="1">
    <citation type="submission" date="2018-02" db="EMBL/GenBank/DDBJ databases">
        <title>Rhizophora mucronata_Transcriptome.</title>
        <authorList>
            <person name="Meera S.P."/>
            <person name="Sreeshan A."/>
            <person name="Augustine A."/>
        </authorList>
    </citation>
    <scope>NUCLEOTIDE SEQUENCE</scope>
    <source>
        <tissue evidence="2">Leaf</tissue>
    </source>
</reference>
<organism evidence="2">
    <name type="scientific">Rhizophora mucronata</name>
    <name type="common">Asiatic mangrove</name>
    <dbReference type="NCBI Taxonomy" id="61149"/>
    <lineage>
        <taxon>Eukaryota</taxon>
        <taxon>Viridiplantae</taxon>
        <taxon>Streptophyta</taxon>
        <taxon>Embryophyta</taxon>
        <taxon>Tracheophyta</taxon>
        <taxon>Spermatophyta</taxon>
        <taxon>Magnoliopsida</taxon>
        <taxon>eudicotyledons</taxon>
        <taxon>Gunneridae</taxon>
        <taxon>Pentapetalae</taxon>
        <taxon>rosids</taxon>
        <taxon>fabids</taxon>
        <taxon>Malpighiales</taxon>
        <taxon>Rhizophoraceae</taxon>
        <taxon>Rhizophora</taxon>
    </lineage>
</organism>
<dbReference type="EMBL" id="GGEC01065162">
    <property type="protein sequence ID" value="MBX45646.1"/>
    <property type="molecule type" value="Transcribed_RNA"/>
</dbReference>
<name>A0A2P2NT27_RHIMU</name>
<keyword evidence="1" id="KW-1133">Transmembrane helix</keyword>
<protein>
    <submittedName>
        <fullName evidence="2">Uncharacterized protein</fullName>
    </submittedName>
</protein>
<proteinExistence type="predicted"/>
<feature type="transmembrane region" description="Helical" evidence="1">
    <location>
        <begin position="12"/>
        <end position="37"/>
    </location>
</feature>
<accession>A0A2P2NT27</accession>
<evidence type="ECO:0000256" key="1">
    <source>
        <dbReference type="SAM" id="Phobius"/>
    </source>
</evidence>
<keyword evidence="1" id="KW-0812">Transmembrane</keyword>